<dbReference type="Proteomes" id="UP000580250">
    <property type="component" value="Unassembled WGS sequence"/>
</dbReference>
<dbReference type="AlphaFoldDB" id="A0A6V7Y9S2"/>
<evidence type="ECO:0000313" key="1">
    <source>
        <dbReference type="EMBL" id="CAD2208302.1"/>
    </source>
</evidence>
<name>A0A6V7Y9S2_MELEN</name>
<evidence type="ECO:0000313" key="2">
    <source>
        <dbReference type="Proteomes" id="UP000580250"/>
    </source>
</evidence>
<dbReference type="OrthoDB" id="6619668at2759"/>
<gene>
    <name evidence="1" type="ORF">MENT_LOCUS62322</name>
</gene>
<protein>
    <submittedName>
        <fullName evidence="1">Uncharacterized protein</fullName>
    </submittedName>
</protein>
<reference evidence="1 2" key="1">
    <citation type="submission" date="2020-08" db="EMBL/GenBank/DDBJ databases">
        <authorList>
            <person name="Koutsovoulos G."/>
            <person name="Danchin GJ E."/>
        </authorList>
    </citation>
    <scope>NUCLEOTIDE SEQUENCE [LARGE SCALE GENOMIC DNA]</scope>
</reference>
<proteinExistence type="predicted"/>
<accession>A0A6V7Y9S2</accession>
<comment type="caution">
    <text evidence="1">The sequence shown here is derived from an EMBL/GenBank/DDBJ whole genome shotgun (WGS) entry which is preliminary data.</text>
</comment>
<sequence length="69" mass="7920">MERIFSKQNLFEAYIQTVSMLEAPLKILEAENKCTMNRLMIEMIKLENAWRGEVLGDDLVRAALAKSGF</sequence>
<organism evidence="1 2">
    <name type="scientific">Meloidogyne enterolobii</name>
    <name type="common">Root-knot nematode worm</name>
    <name type="synonym">Meloidogyne mayaguensis</name>
    <dbReference type="NCBI Taxonomy" id="390850"/>
    <lineage>
        <taxon>Eukaryota</taxon>
        <taxon>Metazoa</taxon>
        <taxon>Ecdysozoa</taxon>
        <taxon>Nematoda</taxon>
        <taxon>Chromadorea</taxon>
        <taxon>Rhabditida</taxon>
        <taxon>Tylenchina</taxon>
        <taxon>Tylenchomorpha</taxon>
        <taxon>Tylenchoidea</taxon>
        <taxon>Meloidogynidae</taxon>
        <taxon>Meloidogyninae</taxon>
        <taxon>Meloidogyne</taxon>
    </lineage>
</organism>
<dbReference type="EMBL" id="CAJEWN010003664">
    <property type="protein sequence ID" value="CAD2208302.1"/>
    <property type="molecule type" value="Genomic_DNA"/>
</dbReference>